<dbReference type="InterPro" id="IPR017930">
    <property type="entry name" value="Myb_dom"/>
</dbReference>
<keyword evidence="8" id="KW-1185">Reference proteome</keyword>
<evidence type="ECO:0000256" key="3">
    <source>
        <dbReference type="ARBA" id="ARBA00023242"/>
    </source>
</evidence>
<name>A0A9P7Z145_9HELO</name>
<dbReference type="CDD" id="cd00167">
    <property type="entry name" value="SANT"/>
    <property type="match status" value="1"/>
</dbReference>
<dbReference type="GO" id="GO:0000976">
    <property type="term" value="F:transcription cis-regulatory region binding"/>
    <property type="evidence" value="ECO:0007669"/>
    <property type="project" value="TreeGrafter"/>
</dbReference>
<dbReference type="EMBL" id="MU253963">
    <property type="protein sequence ID" value="KAG9243638.1"/>
    <property type="molecule type" value="Genomic_DNA"/>
</dbReference>
<dbReference type="SUPFAM" id="SSF46689">
    <property type="entry name" value="Homeodomain-like"/>
    <property type="match status" value="1"/>
</dbReference>
<evidence type="ECO:0000256" key="2">
    <source>
        <dbReference type="ARBA" id="ARBA00023125"/>
    </source>
</evidence>
<protein>
    <submittedName>
        <fullName evidence="7">Uncharacterized protein</fullName>
    </submittedName>
</protein>
<feature type="compositionally biased region" description="Basic and acidic residues" evidence="4">
    <location>
        <begin position="36"/>
        <end position="48"/>
    </location>
</feature>
<feature type="compositionally biased region" description="Basic and acidic residues" evidence="4">
    <location>
        <begin position="1283"/>
        <end position="1297"/>
    </location>
</feature>
<feature type="region of interest" description="Disordered" evidence="4">
    <location>
        <begin position="298"/>
        <end position="330"/>
    </location>
</feature>
<accession>A0A9P7Z145</accession>
<evidence type="ECO:0000256" key="4">
    <source>
        <dbReference type="SAM" id="MobiDB-lite"/>
    </source>
</evidence>
<proteinExistence type="predicted"/>
<dbReference type="GO" id="GO:0005634">
    <property type="term" value="C:nucleus"/>
    <property type="evidence" value="ECO:0007669"/>
    <property type="project" value="UniProtKB-SubCell"/>
</dbReference>
<evidence type="ECO:0000259" key="5">
    <source>
        <dbReference type="PROSITE" id="PS50090"/>
    </source>
</evidence>
<feature type="region of interest" description="Disordered" evidence="4">
    <location>
        <begin position="685"/>
        <end position="731"/>
    </location>
</feature>
<feature type="region of interest" description="Disordered" evidence="4">
    <location>
        <begin position="1053"/>
        <end position="1146"/>
    </location>
</feature>
<feature type="compositionally biased region" description="Acidic residues" evidence="4">
    <location>
        <begin position="524"/>
        <end position="534"/>
    </location>
</feature>
<dbReference type="PANTHER" id="PTHR46380:SF2">
    <property type="entry name" value="CYCLIN-D-BINDING MYB-LIKE TRANSCRIPTION FACTOR 1"/>
    <property type="match status" value="1"/>
</dbReference>
<feature type="region of interest" description="Disordered" evidence="4">
    <location>
        <begin position="1231"/>
        <end position="1300"/>
    </location>
</feature>
<comment type="caution">
    <text evidence="7">The sequence shown here is derived from an EMBL/GenBank/DDBJ whole genome shotgun (WGS) entry which is preliminary data.</text>
</comment>
<feature type="compositionally biased region" description="Polar residues" evidence="4">
    <location>
        <begin position="1232"/>
        <end position="1245"/>
    </location>
</feature>
<dbReference type="Pfam" id="PF00249">
    <property type="entry name" value="Myb_DNA-binding"/>
    <property type="match status" value="1"/>
</dbReference>
<comment type="subcellular location">
    <subcellularLocation>
        <location evidence="1">Nucleus</location>
    </subcellularLocation>
</comment>
<feature type="region of interest" description="Disordered" evidence="4">
    <location>
        <begin position="17"/>
        <end position="137"/>
    </location>
</feature>
<evidence type="ECO:0000259" key="6">
    <source>
        <dbReference type="PROSITE" id="PS51294"/>
    </source>
</evidence>
<feature type="compositionally biased region" description="Basic residues" evidence="4">
    <location>
        <begin position="704"/>
        <end position="715"/>
    </location>
</feature>
<feature type="region of interest" description="Disordered" evidence="4">
    <location>
        <begin position="1314"/>
        <end position="1353"/>
    </location>
</feature>
<feature type="domain" description="HTH myb-type" evidence="6">
    <location>
        <begin position="815"/>
        <end position="863"/>
    </location>
</feature>
<feature type="compositionally biased region" description="Basic and acidic residues" evidence="4">
    <location>
        <begin position="70"/>
        <end position="79"/>
    </location>
</feature>
<reference evidence="7" key="1">
    <citation type="journal article" date="2021" name="IMA Fungus">
        <title>Genomic characterization of three marine fungi, including Emericellopsis atlantica sp. nov. with signatures of a generalist lifestyle and marine biomass degradation.</title>
        <authorList>
            <person name="Hagestad O.C."/>
            <person name="Hou L."/>
            <person name="Andersen J.H."/>
            <person name="Hansen E.H."/>
            <person name="Altermark B."/>
            <person name="Li C."/>
            <person name="Kuhnert E."/>
            <person name="Cox R.J."/>
            <person name="Crous P.W."/>
            <person name="Spatafora J.W."/>
            <person name="Lail K."/>
            <person name="Amirebrahimi M."/>
            <person name="Lipzen A."/>
            <person name="Pangilinan J."/>
            <person name="Andreopoulos W."/>
            <person name="Hayes R.D."/>
            <person name="Ng V."/>
            <person name="Grigoriev I.V."/>
            <person name="Jackson S.A."/>
            <person name="Sutton T.D.S."/>
            <person name="Dobson A.D.W."/>
            <person name="Rama T."/>
        </authorList>
    </citation>
    <scope>NUCLEOTIDE SEQUENCE</scope>
    <source>
        <strain evidence="7">TRa3180A</strain>
    </source>
</reference>
<evidence type="ECO:0000313" key="7">
    <source>
        <dbReference type="EMBL" id="KAG9243638.1"/>
    </source>
</evidence>
<dbReference type="InterPro" id="IPR009057">
    <property type="entry name" value="Homeodomain-like_sf"/>
</dbReference>
<sequence length="1353" mass="150978">MFLAKHILKYVGLSLSKMGNEESKPTDYGDEIEYAESGHGRSDGEERAQLGMNLENTEDEPLPEQVWKQEGSDHIEPVKKNKRKSKGNKKKKKGKRRSEEHSSGPADYMGEFEQESQQQLSNGVFNGHHEENGVGESPDISYHAIRVEEDEELPAAKPARRTRKNINYAQVEAVETFDIPNHDLHVKEGEELPAANYIQKTRQKVDVSQAQAIWEALQPRKKTQANPRKQKRILPESMMEPVEEVESEANFKVTIEPEDHIVVGSAFPAVNRSSPRPKTPSATGALIEIPASPKIILDASPVNHSPESPMISQSRPKEKKARKSKNSHISTEAQVLSFPATTENGNRWEVDDISMLESVAPEDDSLVVPASPMNEVMNIGEDVNMVNGYAHEDPHLASSKPPQCNASLTSEVIDVDGDVAMEDEFSGQGEGTEVEDTLAEEYRQMNMRRSERKLVREETPTVELVVEGDVPEDIAQLSQESVREDTPLAESETSAEQNLQSHISNYISLPIGEVSHQDAVVTESDVEAQIEEEPLLSSEKARGKRKATSQDYEEVVAPTKNKKRKSINGASARKPKQIKDNGPPNKNIAEMFANTSALSSRRNSADNNGLDKLTERLYPRVASPQVTDSPSAERRFRKIAHKVTSFDQVLLNNTEATPNPSEGNALMKAKKTSCKRRLVIDQASADVDAEPSNLSQKSANPKTPKVKSVRAKKTPKTKEPKTLKVKTPASSALRAPAATMGPKLSIGDRQTEILKSAVTGYQEYMSWSTEEVVAAVHGNTGAASELWRDVCDQLPNIPRRKVIDSTRRLFHNFERGGWTPEADEALRDAYEKFPKQWAEIARSLNRFSEDVRDRWRNYLICGDNKRTDVWDQHEELLLTKAVEECRASLRKNVRRSSSAHSDLEAADQNDHLLDWNIVSKKMSHVRSRIQCRAKWAQMKQRSGSDGENEFSQQPISTSWRIEDAEVELRGFSATEKLTLLTTIRSSGASREGKIPWSSIRHELKEKNKRMAWKLCFRLLKEKVEGYEDMKFREILDHLISVFEEAAPQEPKGFQFGKTKFAQRDPKPVGRASSSANKLKRKFQLSTFDSESENEESGFATSSKQSQKKKQKLHETMRRDDGTTTQNGDLEDTPAFNTPSFGRKTPIKYGKRTAKAPIMNPKVSRARASNTANFLSAERVVESSDEEAVVPAQKGSTRQLKPAHSQHHIQKNIESVALSVTDDNLEETDVFPENTNMTEFSPQSPGMTPAPELPNHADEIDSDAVEDSHNENVDVRVNTEAFESEDKIDSEAAVDIRRSSQQSGALIPEFIYAANGHPVSGESYDSSSDDEGEEDVEEDEGANSRSGSSGSPEL</sequence>
<feature type="compositionally biased region" description="Polar residues" evidence="4">
    <location>
        <begin position="692"/>
        <end position="701"/>
    </location>
</feature>
<feature type="region of interest" description="Disordered" evidence="4">
    <location>
        <begin position="1179"/>
        <end position="1207"/>
    </location>
</feature>
<dbReference type="Proteomes" id="UP000887226">
    <property type="component" value="Unassembled WGS sequence"/>
</dbReference>
<feature type="compositionally biased region" description="Acidic residues" evidence="4">
    <location>
        <begin position="1326"/>
        <end position="1340"/>
    </location>
</feature>
<dbReference type="PANTHER" id="PTHR46380">
    <property type="entry name" value="CYCLIN-D-BINDING MYB-LIKE TRANSCRIPTION FACTOR 1"/>
    <property type="match status" value="1"/>
</dbReference>
<organism evidence="7 8">
    <name type="scientific">Calycina marina</name>
    <dbReference type="NCBI Taxonomy" id="1763456"/>
    <lineage>
        <taxon>Eukaryota</taxon>
        <taxon>Fungi</taxon>
        <taxon>Dikarya</taxon>
        <taxon>Ascomycota</taxon>
        <taxon>Pezizomycotina</taxon>
        <taxon>Leotiomycetes</taxon>
        <taxon>Helotiales</taxon>
        <taxon>Pezizellaceae</taxon>
        <taxon>Calycina</taxon>
    </lineage>
</organism>
<dbReference type="InterPro" id="IPR051651">
    <property type="entry name" value="DMTF1_DNA-bind_reg"/>
</dbReference>
<feature type="compositionally biased region" description="Polar residues" evidence="4">
    <location>
        <begin position="1342"/>
        <end position="1353"/>
    </location>
</feature>
<dbReference type="SMART" id="SM00717">
    <property type="entry name" value="SANT"/>
    <property type="match status" value="2"/>
</dbReference>
<feature type="compositionally biased region" description="Basic residues" evidence="4">
    <location>
        <begin position="80"/>
        <end position="96"/>
    </location>
</feature>
<evidence type="ECO:0000256" key="1">
    <source>
        <dbReference type="ARBA" id="ARBA00004123"/>
    </source>
</evidence>
<feature type="compositionally biased region" description="Basic residues" evidence="4">
    <location>
        <begin position="317"/>
        <end position="326"/>
    </location>
</feature>
<feature type="region of interest" description="Disordered" evidence="4">
    <location>
        <begin position="520"/>
        <end position="588"/>
    </location>
</feature>
<feature type="domain" description="Myb-like" evidence="5">
    <location>
        <begin position="810"/>
        <end position="859"/>
    </location>
</feature>
<dbReference type="PROSITE" id="PS51294">
    <property type="entry name" value="HTH_MYB"/>
    <property type="match status" value="1"/>
</dbReference>
<dbReference type="PROSITE" id="PS50090">
    <property type="entry name" value="MYB_LIKE"/>
    <property type="match status" value="2"/>
</dbReference>
<evidence type="ECO:0000313" key="8">
    <source>
        <dbReference type="Proteomes" id="UP000887226"/>
    </source>
</evidence>
<keyword evidence="3" id="KW-0539">Nucleus</keyword>
<feature type="domain" description="Myb-like" evidence="5">
    <location>
        <begin position="862"/>
        <end position="939"/>
    </location>
</feature>
<feature type="compositionally biased region" description="Basic and acidic residues" evidence="4">
    <location>
        <begin position="1112"/>
        <end position="1121"/>
    </location>
</feature>
<dbReference type="GO" id="GO:0003700">
    <property type="term" value="F:DNA-binding transcription factor activity"/>
    <property type="evidence" value="ECO:0007669"/>
    <property type="project" value="TreeGrafter"/>
</dbReference>
<feature type="compositionally biased region" description="Polar residues" evidence="4">
    <location>
        <begin position="302"/>
        <end position="314"/>
    </location>
</feature>
<dbReference type="InterPro" id="IPR001005">
    <property type="entry name" value="SANT/Myb"/>
</dbReference>
<dbReference type="Gene3D" id="1.10.10.60">
    <property type="entry name" value="Homeodomain-like"/>
    <property type="match status" value="2"/>
</dbReference>
<keyword evidence="2" id="KW-0238">DNA-binding</keyword>
<gene>
    <name evidence="7" type="ORF">BJ878DRAFT_510005</name>
</gene>
<dbReference type="OrthoDB" id="39591at2759"/>
<feature type="compositionally biased region" description="Polar residues" evidence="4">
    <location>
        <begin position="115"/>
        <end position="124"/>
    </location>
</feature>